<proteinExistence type="predicted"/>
<dbReference type="AlphaFoldDB" id="A0A2Z4RDU9"/>
<organism evidence="3 4">
    <name type="scientific">Pseudomonas putida</name>
    <name type="common">Arthrobacter siderocapsulatus</name>
    <dbReference type="NCBI Taxonomy" id="303"/>
    <lineage>
        <taxon>Bacteria</taxon>
        <taxon>Pseudomonadati</taxon>
        <taxon>Pseudomonadota</taxon>
        <taxon>Gammaproteobacteria</taxon>
        <taxon>Pseudomonadales</taxon>
        <taxon>Pseudomonadaceae</taxon>
        <taxon>Pseudomonas</taxon>
    </lineage>
</organism>
<dbReference type="PANTHER" id="PTHR47894:SF1">
    <property type="entry name" value="HTH-TYPE TRANSCRIPTIONAL REGULATOR VQSM"/>
    <property type="match status" value="1"/>
</dbReference>
<keyword evidence="1" id="KW-0238">DNA-binding</keyword>
<evidence type="ECO:0000256" key="1">
    <source>
        <dbReference type="ARBA" id="ARBA00023125"/>
    </source>
</evidence>
<evidence type="ECO:0000313" key="3">
    <source>
        <dbReference type="EMBL" id="AWY38965.1"/>
    </source>
</evidence>
<dbReference type="Pfam" id="PF12625">
    <property type="entry name" value="Arabinose_bd"/>
    <property type="match status" value="1"/>
</dbReference>
<dbReference type="RefSeq" id="WP_110962782.1">
    <property type="nucleotide sequence ID" value="NZ_CP029693.1"/>
</dbReference>
<name>A0A2Z4RDU9_PSEPU</name>
<accession>A0A2Z4RDU9</accession>
<evidence type="ECO:0000313" key="4">
    <source>
        <dbReference type="Proteomes" id="UP000250299"/>
    </source>
</evidence>
<gene>
    <name evidence="3" type="ORF">DKY63_03160</name>
</gene>
<dbReference type="PROSITE" id="PS01124">
    <property type="entry name" value="HTH_ARAC_FAMILY_2"/>
    <property type="match status" value="1"/>
</dbReference>
<sequence length="330" mass="38018">MCKADRITRKAVNPSTERFHRGPLGRVLERYLQNRTLQERSNYSMVALEQLWAKAAADDPAIGLNLFSQFSRQDWHVLVHAALYSVDLEEAIRFWARYAKLASDMDNVVLVEEGNCLGVELRIDAPASLVRYVVEHYSVMSLSALRIGAGICLVPQRACFMHPRPAYHGQYAQWFGDNVQFDCEHNRLYFTRSSLQVQLQTHHAGMQEVLRQELDRRLSQQHQLSGWAGRVAQGIRQNLISGQVPSIETQAQELHQSARTLRRRLEEEGMTFRYLLDRVRAELEQYLELQGNSRTQIATQLGYSDLAAYVHARKRWRTEPTLDQSPSLEP</sequence>
<dbReference type="InterPro" id="IPR018060">
    <property type="entry name" value="HTH_AraC"/>
</dbReference>
<dbReference type="GO" id="GO:0005829">
    <property type="term" value="C:cytosol"/>
    <property type="evidence" value="ECO:0007669"/>
    <property type="project" value="TreeGrafter"/>
</dbReference>
<dbReference type="PANTHER" id="PTHR47894">
    <property type="entry name" value="HTH-TYPE TRANSCRIPTIONAL REGULATOR GADX"/>
    <property type="match status" value="1"/>
</dbReference>
<dbReference type="EMBL" id="CP029693">
    <property type="protein sequence ID" value="AWY38965.1"/>
    <property type="molecule type" value="Genomic_DNA"/>
</dbReference>
<dbReference type="Pfam" id="PF12833">
    <property type="entry name" value="HTH_18"/>
    <property type="match status" value="1"/>
</dbReference>
<dbReference type="InterPro" id="IPR032687">
    <property type="entry name" value="AraC-type_N"/>
</dbReference>
<protein>
    <submittedName>
        <fullName evidence="3">AraC family transcriptional regulator</fullName>
    </submittedName>
</protein>
<dbReference type="OrthoDB" id="7013336at2"/>
<evidence type="ECO:0000259" key="2">
    <source>
        <dbReference type="PROSITE" id="PS01124"/>
    </source>
</evidence>
<dbReference type="GO" id="GO:0000976">
    <property type="term" value="F:transcription cis-regulatory region binding"/>
    <property type="evidence" value="ECO:0007669"/>
    <property type="project" value="TreeGrafter"/>
</dbReference>
<dbReference type="Gene3D" id="1.10.10.60">
    <property type="entry name" value="Homeodomain-like"/>
    <property type="match status" value="1"/>
</dbReference>
<dbReference type="Proteomes" id="UP000250299">
    <property type="component" value="Chromosome"/>
</dbReference>
<feature type="domain" description="HTH araC/xylS-type" evidence="2">
    <location>
        <begin position="229"/>
        <end position="315"/>
    </location>
</feature>
<reference evidence="3 4" key="1">
    <citation type="submission" date="2018-05" db="EMBL/GenBank/DDBJ databases">
        <title>Whole genome sequence of Pseudomonas putida JBC17.</title>
        <authorList>
            <person name="Lee Y.H."/>
            <person name="David K."/>
        </authorList>
    </citation>
    <scope>NUCLEOTIDE SEQUENCE [LARGE SCALE GENOMIC DNA]</scope>
    <source>
        <strain evidence="3 4">JBC17</strain>
    </source>
</reference>
<dbReference type="GO" id="GO:0003700">
    <property type="term" value="F:DNA-binding transcription factor activity"/>
    <property type="evidence" value="ECO:0007669"/>
    <property type="project" value="InterPro"/>
</dbReference>